<evidence type="ECO:0000313" key="1">
    <source>
        <dbReference type="EMBL" id="MBM7585820.1"/>
    </source>
</evidence>
<sequence>MGVLYKTVKNTQAIQKQSMISDLMARGITETQDGKSILDLDYYELRHELVLAEIRKTDIESPENKWF</sequence>
<evidence type="ECO:0008006" key="3">
    <source>
        <dbReference type="Google" id="ProtNLM"/>
    </source>
</evidence>
<evidence type="ECO:0000313" key="2">
    <source>
        <dbReference type="Proteomes" id="UP001646157"/>
    </source>
</evidence>
<dbReference type="EMBL" id="JAFBDZ010000002">
    <property type="protein sequence ID" value="MBM7585820.1"/>
    <property type="molecule type" value="Genomic_DNA"/>
</dbReference>
<protein>
    <recommendedName>
        <fullName evidence="3">Phage protein</fullName>
    </recommendedName>
</protein>
<name>A0ABS2NDD0_9BACI</name>
<comment type="caution">
    <text evidence="1">The sequence shown here is derived from an EMBL/GenBank/DDBJ whole genome shotgun (WGS) entry which is preliminary data.</text>
</comment>
<keyword evidence="2" id="KW-1185">Reference proteome</keyword>
<accession>A0ABS2NDD0</accession>
<gene>
    <name evidence="1" type="ORF">JOC86_002362</name>
</gene>
<dbReference type="Proteomes" id="UP001646157">
    <property type="component" value="Unassembled WGS sequence"/>
</dbReference>
<dbReference type="RefSeq" id="WP_205172537.1">
    <property type="nucleotide sequence ID" value="NZ_JAFBDZ010000002.1"/>
</dbReference>
<organism evidence="1 2">
    <name type="scientific">Rossellomorea pakistanensis</name>
    <dbReference type="NCBI Taxonomy" id="992288"/>
    <lineage>
        <taxon>Bacteria</taxon>
        <taxon>Bacillati</taxon>
        <taxon>Bacillota</taxon>
        <taxon>Bacilli</taxon>
        <taxon>Bacillales</taxon>
        <taxon>Bacillaceae</taxon>
        <taxon>Rossellomorea</taxon>
    </lineage>
</organism>
<reference evidence="1 2" key="1">
    <citation type="submission" date="2021-01" db="EMBL/GenBank/DDBJ databases">
        <title>Genomic Encyclopedia of Type Strains, Phase IV (KMG-IV): sequencing the most valuable type-strain genomes for metagenomic binning, comparative biology and taxonomic classification.</title>
        <authorList>
            <person name="Goeker M."/>
        </authorList>
    </citation>
    <scope>NUCLEOTIDE SEQUENCE [LARGE SCALE GENOMIC DNA]</scope>
    <source>
        <strain evidence="1 2">DSM 24834</strain>
    </source>
</reference>
<proteinExistence type="predicted"/>